<keyword evidence="4" id="KW-1185">Reference proteome</keyword>
<gene>
    <name evidence="3" type="ORF">BG910_00840</name>
</gene>
<evidence type="ECO:0000256" key="1">
    <source>
        <dbReference type="SAM" id="SignalP"/>
    </source>
</evidence>
<dbReference type="InterPro" id="IPR049492">
    <property type="entry name" value="BD-FAE-like_dom"/>
</dbReference>
<keyword evidence="1" id="KW-0732">Signal</keyword>
<evidence type="ECO:0000313" key="3">
    <source>
        <dbReference type="EMBL" id="ASK26482.1"/>
    </source>
</evidence>
<dbReference type="RefSeq" id="WP_089035205.1">
    <property type="nucleotide sequence ID" value="NZ_CP022278.1"/>
</dbReference>
<dbReference type="InterPro" id="IPR029058">
    <property type="entry name" value="AB_hydrolase_fold"/>
</dbReference>
<dbReference type="Proteomes" id="UP000198238">
    <property type="component" value="Chromosome"/>
</dbReference>
<accession>A0A220RZA5</accession>
<dbReference type="PROSITE" id="PS51257">
    <property type="entry name" value="PROKAR_LIPOPROTEIN"/>
    <property type="match status" value="1"/>
</dbReference>
<feature type="domain" description="BD-FAE-like" evidence="2">
    <location>
        <begin position="133"/>
        <end position="249"/>
    </location>
</feature>
<dbReference type="KEGG" id="nei:BG910_00840"/>
<proteinExistence type="predicted"/>
<feature type="chain" id="PRO_5012374873" evidence="1">
    <location>
        <begin position="21"/>
        <end position="493"/>
    </location>
</feature>
<evidence type="ECO:0000313" key="4">
    <source>
        <dbReference type="Proteomes" id="UP000198238"/>
    </source>
</evidence>
<dbReference type="GO" id="GO:0016787">
    <property type="term" value="F:hydrolase activity"/>
    <property type="evidence" value="ECO:0007669"/>
    <property type="project" value="UniProtKB-KW"/>
</dbReference>
<feature type="signal peptide" evidence="1">
    <location>
        <begin position="1"/>
        <end position="20"/>
    </location>
</feature>
<dbReference type="NCBIfam" id="NF041556">
    <property type="entry name" value="tannase_B"/>
    <property type="match status" value="1"/>
</dbReference>
<dbReference type="Gene3D" id="3.40.50.1820">
    <property type="entry name" value="alpha/beta hydrolase"/>
    <property type="match status" value="1"/>
</dbReference>
<sequence length="493" mass="53165">MNRPARFLLTASAAALCACAAPKTGKSYDLDFSKQKSTSQSIEANGQTVKFRAFEGIVYVARPTDTRYETINIYIPEAYYNGGSINGYTAETAPVFFPNKIGGYMPAEPGKPALEGKRGDPNGPKSPNAALLALSKGYVVASPGARGRTTADGKAPAAIVDLKAAVRYLKANDKVMAGNAQKIISNGTSAGGALSALLGASGSSRDYEGRLKALGAAEADDSIFAVSAYCPITDLEHADMAYEWQFNGVNDYKKMNITMLDYNVKRELVPGTLTDAEKNLSDRLKPLYPAYLNSLKLKDAQGRALTLDSDGNGSFKRHIESLLVQSAQRRLDEGKDLGKPDWLTVKNGKAASADFRKYARAAGRQKTPPAFDGVDLSTGENQLFGSATDDKRHFTAFSARSSTFRNARSADAETVNLMNPLHYIGRSDVKIPQNWRIRAGTDDRDTSLAVSAVLAAKLQNNGYTVDYALPWGVGHGGDYDLDELFDWMKKISG</sequence>
<dbReference type="Pfam" id="PF20434">
    <property type="entry name" value="BD-FAE"/>
    <property type="match status" value="1"/>
</dbReference>
<organism evidence="3 4">
    <name type="scientific">Neisseria chenwenguii</name>
    <dbReference type="NCBI Taxonomy" id="1853278"/>
    <lineage>
        <taxon>Bacteria</taxon>
        <taxon>Pseudomonadati</taxon>
        <taxon>Pseudomonadota</taxon>
        <taxon>Betaproteobacteria</taxon>
        <taxon>Neisseriales</taxon>
        <taxon>Neisseriaceae</taxon>
        <taxon>Neisseria</taxon>
    </lineage>
</organism>
<dbReference type="InterPro" id="IPR048124">
    <property type="entry name" value="Tannase_B"/>
</dbReference>
<keyword evidence="3" id="KW-0378">Hydrolase</keyword>
<protein>
    <submittedName>
        <fullName evidence="3">Alpha/beta hydrolase</fullName>
    </submittedName>
</protein>
<dbReference type="SUPFAM" id="SSF53474">
    <property type="entry name" value="alpha/beta-Hydrolases"/>
    <property type="match status" value="1"/>
</dbReference>
<name>A0A220RZA5_9NEIS</name>
<evidence type="ECO:0000259" key="2">
    <source>
        <dbReference type="Pfam" id="PF20434"/>
    </source>
</evidence>
<dbReference type="EMBL" id="CP022278">
    <property type="protein sequence ID" value="ASK26482.1"/>
    <property type="molecule type" value="Genomic_DNA"/>
</dbReference>
<dbReference type="AlphaFoldDB" id="A0A220RZA5"/>
<reference evidence="3 4" key="1">
    <citation type="submission" date="2017-06" db="EMBL/GenBank/DDBJ databases">
        <title>Neisseria chenwenguii sp. nov., isolated from the intestinal contents of Tibetan Plateau Pika in Yushu, Qinghai Province, China.</title>
        <authorList>
            <person name="Zhang G."/>
        </authorList>
    </citation>
    <scope>NUCLEOTIDE SEQUENCE [LARGE SCALE GENOMIC DNA]</scope>
    <source>
        <strain evidence="3 4">10023</strain>
    </source>
</reference>